<feature type="transmembrane region" description="Helical" evidence="18">
    <location>
        <begin position="108"/>
        <end position="128"/>
    </location>
</feature>
<evidence type="ECO:0000313" key="20">
    <source>
        <dbReference type="EMBL" id="RZT42661.1"/>
    </source>
</evidence>
<dbReference type="CDD" id="cd02863">
    <property type="entry name" value="Ubiquinol_oxidase_III"/>
    <property type="match status" value="1"/>
</dbReference>
<dbReference type="GO" id="GO:0019646">
    <property type="term" value="P:aerobic electron transport chain"/>
    <property type="evidence" value="ECO:0007669"/>
    <property type="project" value="InterPro"/>
</dbReference>
<evidence type="ECO:0000256" key="1">
    <source>
        <dbReference type="ARBA" id="ARBA00004651"/>
    </source>
</evidence>
<dbReference type="GO" id="GO:0004129">
    <property type="term" value="F:cytochrome-c oxidase activity"/>
    <property type="evidence" value="ECO:0007669"/>
    <property type="project" value="InterPro"/>
</dbReference>
<evidence type="ECO:0000256" key="18">
    <source>
        <dbReference type="SAM" id="Phobius"/>
    </source>
</evidence>
<dbReference type="NCBIfam" id="TIGR02842">
    <property type="entry name" value="CyoC"/>
    <property type="match status" value="1"/>
</dbReference>
<evidence type="ECO:0000256" key="17">
    <source>
        <dbReference type="RuleBase" id="RU003376"/>
    </source>
</evidence>
<dbReference type="InterPro" id="IPR035973">
    <property type="entry name" value="Cyt_c_oxidase_su3-like_sf"/>
</dbReference>
<evidence type="ECO:0000256" key="15">
    <source>
        <dbReference type="ARBA" id="ARBA00032189"/>
    </source>
</evidence>
<dbReference type="InterPro" id="IPR024791">
    <property type="entry name" value="Cyt_c/ubiquinol_Oxase_su3"/>
</dbReference>
<comment type="similarity">
    <text evidence="2 17">Belongs to the cytochrome c oxidase subunit 3 family.</text>
</comment>
<feature type="domain" description="Heme-copper oxidase subunit III family profile" evidence="19">
    <location>
        <begin position="37"/>
        <end position="213"/>
    </location>
</feature>
<protein>
    <recommendedName>
        <fullName evidence="4">Cytochrome bo(3) ubiquinol oxidase subunit 3</fullName>
    </recommendedName>
    <alternativeName>
        <fullName evidence="15">Cytochrome o ubiquinol oxidase subunit 3</fullName>
    </alternativeName>
    <alternativeName>
        <fullName evidence="13">Oxidase bo(3) subunit 3</fullName>
    </alternativeName>
    <alternativeName>
        <fullName evidence="16">Ubiquinol oxidase polypeptide III</fullName>
    </alternativeName>
    <alternativeName>
        <fullName evidence="14">Ubiquinol oxidase subunit 3</fullName>
    </alternativeName>
</protein>
<dbReference type="Gene3D" id="1.20.120.80">
    <property type="entry name" value="Cytochrome c oxidase, subunit III, four-helix bundle"/>
    <property type="match status" value="1"/>
</dbReference>
<comment type="subcellular location">
    <subcellularLocation>
        <location evidence="1 17">Cell membrane</location>
        <topology evidence="1 17">Multi-pass membrane protein</topology>
    </subcellularLocation>
</comment>
<feature type="transmembrane region" description="Helical" evidence="18">
    <location>
        <begin position="39"/>
        <end position="60"/>
    </location>
</feature>
<evidence type="ECO:0000256" key="7">
    <source>
        <dbReference type="ARBA" id="ARBA00022692"/>
    </source>
</evidence>
<comment type="caution">
    <text evidence="20">The sequence shown here is derived from an EMBL/GenBank/DDBJ whole genome shotgun (WGS) entry which is preliminary data.</text>
</comment>
<keyword evidence="6" id="KW-1003">Cell membrane</keyword>
<keyword evidence="7 17" id="KW-0812">Transmembrane</keyword>
<dbReference type="GO" id="GO:0005886">
    <property type="term" value="C:plasma membrane"/>
    <property type="evidence" value="ECO:0007669"/>
    <property type="project" value="UniProtKB-SubCell"/>
</dbReference>
<keyword evidence="5" id="KW-0813">Transport</keyword>
<dbReference type="SUPFAM" id="SSF81452">
    <property type="entry name" value="Cytochrome c oxidase subunit III-like"/>
    <property type="match status" value="1"/>
</dbReference>
<evidence type="ECO:0000256" key="13">
    <source>
        <dbReference type="ARBA" id="ARBA00030072"/>
    </source>
</evidence>
<evidence type="ECO:0000256" key="6">
    <source>
        <dbReference type="ARBA" id="ARBA00022475"/>
    </source>
</evidence>
<evidence type="ECO:0000259" key="19">
    <source>
        <dbReference type="PROSITE" id="PS50253"/>
    </source>
</evidence>
<feature type="transmembrane region" description="Helical" evidence="18">
    <location>
        <begin position="192"/>
        <end position="212"/>
    </location>
</feature>
<comment type="function">
    <text evidence="12">Cytochrome bo(3) ubiquinol terminal oxidase is the component of the aerobic respiratory chain of E.coli that predominates when cells are grown at high aeration. Has proton pump activity across the membrane in addition to electron transfer, pumping 2 protons/electron.</text>
</comment>
<dbReference type="InterPro" id="IPR013833">
    <property type="entry name" value="Cyt_c_oxidase_su3_a-hlx"/>
</dbReference>
<keyword evidence="8" id="KW-0249">Electron transport</keyword>
<feature type="transmembrane region" description="Helical" evidence="18">
    <location>
        <begin position="72"/>
        <end position="96"/>
    </location>
</feature>
<evidence type="ECO:0000256" key="10">
    <source>
        <dbReference type="ARBA" id="ARBA00023002"/>
    </source>
</evidence>
<evidence type="ECO:0000256" key="5">
    <source>
        <dbReference type="ARBA" id="ARBA00022448"/>
    </source>
</evidence>
<evidence type="ECO:0000256" key="2">
    <source>
        <dbReference type="ARBA" id="ARBA00010581"/>
    </source>
</evidence>
<dbReference type="PANTHER" id="PTHR11403:SF2">
    <property type="entry name" value="CYTOCHROME BO(3) UBIQUINOL OXIDASE SUBUNIT 3"/>
    <property type="match status" value="1"/>
</dbReference>
<keyword evidence="11 18" id="KW-0472">Membrane</keyword>
<evidence type="ECO:0000256" key="14">
    <source>
        <dbReference type="ARBA" id="ARBA00031884"/>
    </source>
</evidence>
<dbReference type="OrthoDB" id="9810850at2"/>
<evidence type="ECO:0000256" key="16">
    <source>
        <dbReference type="ARBA" id="ARBA00032717"/>
    </source>
</evidence>
<reference evidence="20 21" key="1">
    <citation type="journal article" date="2015" name="Stand. Genomic Sci.">
        <title>Genomic Encyclopedia of Bacterial and Archaeal Type Strains, Phase III: the genomes of soil and plant-associated and newly described type strains.</title>
        <authorList>
            <person name="Whitman W.B."/>
            <person name="Woyke T."/>
            <person name="Klenk H.P."/>
            <person name="Zhou Y."/>
            <person name="Lilburn T.G."/>
            <person name="Beck B.J."/>
            <person name="De Vos P."/>
            <person name="Vandamme P."/>
            <person name="Eisen J.A."/>
            <person name="Garrity G."/>
            <person name="Hugenholtz P."/>
            <person name="Kyrpides N.C."/>
        </authorList>
    </citation>
    <scope>NUCLEOTIDE SEQUENCE [LARGE SCALE GENOMIC DNA]</scope>
    <source>
        <strain evidence="20 21">ASC-9842</strain>
    </source>
</reference>
<proteinExistence type="inferred from homology"/>
<dbReference type="PANTHER" id="PTHR11403">
    <property type="entry name" value="CYTOCHROME C OXIDASE SUBUNIT III"/>
    <property type="match status" value="1"/>
</dbReference>
<dbReference type="AlphaFoldDB" id="A0A4Q7S884"/>
<dbReference type="RefSeq" id="WP_130390640.1">
    <property type="nucleotide sequence ID" value="NZ_SGXM01000001.1"/>
</dbReference>
<keyword evidence="21" id="KW-1185">Reference proteome</keyword>
<accession>A0A4Q7S884</accession>
<dbReference type="GO" id="GO:0009486">
    <property type="term" value="F:cytochrome bo3 ubiquinol oxidase activity"/>
    <property type="evidence" value="ECO:0007669"/>
    <property type="project" value="InterPro"/>
</dbReference>
<dbReference type="Pfam" id="PF00510">
    <property type="entry name" value="COX3"/>
    <property type="match status" value="1"/>
</dbReference>
<comment type="subunit">
    <text evidence="3">Heterooctamer of two A chains, two B chains, two C chains and two D chains.</text>
</comment>
<evidence type="ECO:0000256" key="8">
    <source>
        <dbReference type="ARBA" id="ARBA00022982"/>
    </source>
</evidence>
<feature type="transmembrane region" description="Helical" evidence="18">
    <location>
        <begin position="149"/>
        <end position="172"/>
    </location>
</feature>
<evidence type="ECO:0000256" key="9">
    <source>
        <dbReference type="ARBA" id="ARBA00022989"/>
    </source>
</evidence>
<evidence type="ECO:0000256" key="3">
    <source>
        <dbReference type="ARBA" id="ARBA00011700"/>
    </source>
</evidence>
<dbReference type="FunFam" id="1.20.120.80:FF:000001">
    <property type="entry name" value="Cytochrome (Ubi)quinol oxidase subunit III"/>
    <property type="match status" value="1"/>
</dbReference>
<evidence type="ECO:0000256" key="11">
    <source>
        <dbReference type="ARBA" id="ARBA00023136"/>
    </source>
</evidence>
<keyword evidence="9 18" id="KW-1133">Transmembrane helix</keyword>
<dbReference type="PROSITE" id="PS50253">
    <property type="entry name" value="COX3"/>
    <property type="match status" value="1"/>
</dbReference>
<keyword evidence="10" id="KW-0560">Oxidoreductase</keyword>
<evidence type="ECO:0000256" key="4">
    <source>
        <dbReference type="ARBA" id="ARBA00014687"/>
    </source>
</evidence>
<evidence type="ECO:0000313" key="21">
    <source>
        <dbReference type="Proteomes" id="UP000291078"/>
    </source>
</evidence>
<dbReference type="Proteomes" id="UP000291078">
    <property type="component" value="Unassembled WGS sequence"/>
</dbReference>
<dbReference type="InterPro" id="IPR014206">
    <property type="entry name" value="Cyt_c_ubiqinol_oxidase_su3"/>
</dbReference>
<sequence length="214" mass="23883">MSTEVLDRFGAQAPAHAHSHDESHDHAHHDTSENTVFGFWLYLMSDCILFACLFAAYAVLRGEVAGGPSGKELFDLNFVLVETGILLVSSITYGFAMVSMQNQQRGRVMFWLAVTFLLGAAFMCMEIYEFQHLIHEGAGPSRSAFLSSFFTLVGTHGLHVASGMLWMLVLMYQLSKKGLTPVVTKRLNCLSLFWHFLDVVWIGVFTVVYLMGAM</sequence>
<organism evidence="20 21">
    <name type="scientific">Cupriavidus agavae</name>
    <dbReference type="NCBI Taxonomy" id="1001822"/>
    <lineage>
        <taxon>Bacteria</taxon>
        <taxon>Pseudomonadati</taxon>
        <taxon>Pseudomonadota</taxon>
        <taxon>Betaproteobacteria</taxon>
        <taxon>Burkholderiales</taxon>
        <taxon>Burkholderiaceae</taxon>
        <taxon>Cupriavidus</taxon>
    </lineage>
</organism>
<dbReference type="InterPro" id="IPR000298">
    <property type="entry name" value="Cyt_c_oxidase-like_su3"/>
</dbReference>
<dbReference type="InterPro" id="IPR033946">
    <property type="entry name" value="Ubiquinol_oxase_su3_dom"/>
</dbReference>
<name>A0A4Q7S884_9BURK</name>
<gene>
    <name evidence="20" type="ORF">EV147_1700</name>
</gene>
<dbReference type="EMBL" id="SGXM01000001">
    <property type="protein sequence ID" value="RZT42661.1"/>
    <property type="molecule type" value="Genomic_DNA"/>
</dbReference>
<evidence type="ECO:0000256" key="12">
    <source>
        <dbReference type="ARBA" id="ARBA00025694"/>
    </source>
</evidence>